<feature type="chain" id="PRO_5043755248" description="Secreted protein" evidence="2">
    <location>
        <begin position="25"/>
        <end position="102"/>
    </location>
</feature>
<dbReference type="EMBL" id="JADYXP020000005">
    <property type="protein sequence ID" value="KAL0123595.1"/>
    <property type="molecule type" value="Genomic_DNA"/>
</dbReference>
<comment type="caution">
    <text evidence="3">The sequence shown here is derived from an EMBL/GenBank/DDBJ whole genome shotgun (WGS) entry which is preliminary data.</text>
</comment>
<evidence type="ECO:0000256" key="1">
    <source>
        <dbReference type="SAM" id="MobiDB-lite"/>
    </source>
</evidence>
<name>A0AAW2G802_9HYME</name>
<feature type="signal peptide" evidence="2">
    <location>
        <begin position="1"/>
        <end position="24"/>
    </location>
</feature>
<sequence length="102" mass="12373">MSDKRTVLIYVLHSLIALSRCTYAERKKWKAHFRIGGKRARETFRRTSAKGMIVATNGEEKRTTRDKERERERKRKKGGTGIRERRRNKERRERDKRRRVKC</sequence>
<protein>
    <recommendedName>
        <fullName evidence="5">Secreted protein</fullName>
    </recommendedName>
</protein>
<evidence type="ECO:0000313" key="4">
    <source>
        <dbReference type="Proteomes" id="UP001430953"/>
    </source>
</evidence>
<keyword evidence="2" id="KW-0732">Signal</keyword>
<evidence type="ECO:0008006" key="5">
    <source>
        <dbReference type="Google" id="ProtNLM"/>
    </source>
</evidence>
<proteinExistence type="predicted"/>
<feature type="compositionally biased region" description="Basic residues" evidence="1">
    <location>
        <begin position="72"/>
        <end position="102"/>
    </location>
</feature>
<keyword evidence="4" id="KW-1185">Reference proteome</keyword>
<evidence type="ECO:0000313" key="3">
    <source>
        <dbReference type="EMBL" id="KAL0123595.1"/>
    </source>
</evidence>
<reference evidence="3 4" key="1">
    <citation type="submission" date="2023-03" db="EMBL/GenBank/DDBJ databases">
        <title>High recombination rates correlate with genetic variation in Cardiocondyla obscurior ants.</title>
        <authorList>
            <person name="Errbii M."/>
        </authorList>
    </citation>
    <scope>NUCLEOTIDE SEQUENCE [LARGE SCALE GENOMIC DNA]</scope>
    <source>
        <strain evidence="3">Alpha-2009</strain>
        <tissue evidence="3">Whole body</tissue>
    </source>
</reference>
<accession>A0AAW2G802</accession>
<feature type="compositionally biased region" description="Basic and acidic residues" evidence="1">
    <location>
        <begin position="58"/>
        <end position="71"/>
    </location>
</feature>
<feature type="region of interest" description="Disordered" evidence="1">
    <location>
        <begin position="52"/>
        <end position="102"/>
    </location>
</feature>
<gene>
    <name evidence="3" type="ORF">PUN28_005839</name>
</gene>
<evidence type="ECO:0000256" key="2">
    <source>
        <dbReference type="SAM" id="SignalP"/>
    </source>
</evidence>
<organism evidence="3 4">
    <name type="scientific">Cardiocondyla obscurior</name>
    <dbReference type="NCBI Taxonomy" id="286306"/>
    <lineage>
        <taxon>Eukaryota</taxon>
        <taxon>Metazoa</taxon>
        <taxon>Ecdysozoa</taxon>
        <taxon>Arthropoda</taxon>
        <taxon>Hexapoda</taxon>
        <taxon>Insecta</taxon>
        <taxon>Pterygota</taxon>
        <taxon>Neoptera</taxon>
        <taxon>Endopterygota</taxon>
        <taxon>Hymenoptera</taxon>
        <taxon>Apocrita</taxon>
        <taxon>Aculeata</taxon>
        <taxon>Formicoidea</taxon>
        <taxon>Formicidae</taxon>
        <taxon>Myrmicinae</taxon>
        <taxon>Cardiocondyla</taxon>
    </lineage>
</organism>
<dbReference type="Proteomes" id="UP001430953">
    <property type="component" value="Unassembled WGS sequence"/>
</dbReference>
<dbReference type="AlphaFoldDB" id="A0AAW2G802"/>